<keyword evidence="3" id="KW-1003">Cell membrane</keyword>
<dbReference type="PROSITE" id="PS50928">
    <property type="entry name" value="ABC_TM1"/>
    <property type="match status" value="1"/>
</dbReference>
<proteinExistence type="inferred from homology"/>
<dbReference type="PANTHER" id="PTHR43386:SF25">
    <property type="entry name" value="PEPTIDE ABC TRANSPORTER PERMEASE PROTEIN"/>
    <property type="match status" value="1"/>
</dbReference>
<keyword evidence="4 7" id="KW-0812">Transmembrane</keyword>
<dbReference type="OrthoDB" id="9766870at2"/>
<evidence type="ECO:0000256" key="1">
    <source>
        <dbReference type="ARBA" id="ARBA00004651"/>
    </source>
</evidence>
<evidence type="ECO:0000256" key="6">
    <source>
        <dbReference type="ARBA" id="ARBA00023136"/>
    </source>
</evidence>
<feature type="transmembrane region" description="Helical" evidence="7">
    <location>
        <begin position="90"/>
        <end position="120"/>
    </location>
</feature>
<evidence type="ECO:0000256" key="3">
    <source>
        <dbReference type="ARBA" id="ARBA00022475"/>
    </source>
</evidence>
<feature type="domain" description="ABC transmembrane type-1" evidence="8">
    <location>
        <begin position="88"/>
        <end position="277"/>
    </location>
</feature>
<keyword evidence="6 7" id="KW-0472">Membrane</keyword>
<accession>A0A2T5G0M0</accession>
<evidence type="ECO:0000313" key="10">
    <source>
        <dbReference type="Proteomes" id="UP000244162"/>
    </source>
</evidence>
<dbReference type="EMBL" id="NWBU01000004">
    <property type="protein sequence ID" value="PTQ12697.1"/>
    <property type="molecule type" value="Genomic_DNA"/>
</dbReference>
<keyword evidence="9" id="KW-0804">Transcription</keyword>
<keyword evidence="9" id="KW-0240">DNA-directed RNA polymerase</keyword>
<evidence type="ECO:0000256" key="7">
    <source>
        <dbReference type="RuleBase" id="RU363032"/>
    </source>
</evidence>
<dbReference type="InterPro" id="IPR035906">
    <property type="entry name" value="MetI-like_sf"/>
</dbReference>
<feature type="transmembrane region" description="Helical" evidence="7">
    <location>
        <begin position="26"/>
        <end position="49"/>
    </location>
</feature>
<keyword evidence="5 7" id="KW-1133">Transmembrane helix</keyword>
<dbReference type="GO" id="GO:0005886">
    <property type="term" value="C:plasma membrane"/>
    <property type="evidence" value="ECO:0007669"/>
    <property type="project" value="UniProtKB-SubCell"/>
</dbReference>
<dbReference type="RefSeq" id="WP_107965934.1">
    <property type="nucleotide sequence ID" value="NZ_NWBU01000004.1"/>
</dbReference>
<dbReference type="InterPro" id="IPR050366">
    <property type="entry name" value="BP-dependent_transpt_permease"/>
</dbReference>
<dbReference type="CDD" id="cd06261">
    <property type="entry name" value="TM_PBP2"/>
    <property type="match status" value="1"/>
</dbReference>
<evidence type="ECO:0000256" key="2">
    <source>
        <dbReference type="ARBA" id="ARBA00022448"/>
    </source>
</evidence>
<evidence type="ECO:0000259" key="8">
    <source>
        <dbReference type="PROSITE" id="PS50928"/>
    </source>
</evidence>
<dbReference type="PANTHER" id="PTHR43386">
    <property type="entry name" value="OLIGOPEPTIDE TRANSPORT SYSTEM PERMEASE PROTEIN APPC"/>
    <property type="match status" value="1"/>
</dbReference>
<evidence type="ECO:0000256" key="4">
    <source>
        <dbReference type="ARBA" id="ARBA00022692"/>
    </source>
</evidence>
<reference evidence="9 10" key="1">
    <citation type="submission" date="2017-09" db="EMBL/GenBank/DDBJ databases">
        <title>Sphingomonas panjinensis sp.nov., isolated from oil-contaminated soil.</title>
        <authorList>
            <person name="Wang L."/>
            <person name="Chen L."/>
        </authorList>
    </citation>
    <scope>NUCLEOTIDE SEQUENCE [LARGE SCALE GENOMIC DNA]</scope>
    <source>
        <strain evidence="9 10">FW-11</strain>
    </source>
</reference>
<protein>
    <submittedName>
        <fullName evidence="9">DNA-directed RNA polymerase subunit alpha</fullName>
    </submittedName>
</protein>
<evidence type="ECO:0000313" key="9">
    <source>
        <dbReference type="EMBL" id="PTQ12697.1"/>
    </source>
</evidence>
<name>A0A2T5G0M0_9SPHN</name>
<feature type="transmembrane region" description="Helical" evidence="7">
    <location>
        <begin position="213"/>
        <end position="234"/>
    </location>
</feature>
<dbReference type="Proteomes" id="UP000244162">
    <property type="component" value="Unassembled WGS sequence"/>
</dbReference>
<keyword evidence="2 7" id="KW-0813">Transport</keyword>
<dbReference type="GO" id="GO:0055085">
    <property type="term" value="P:transmembrane transport"/>
    <property type="evidence" value="ECO:0007669"/>
    <property type="project" value="InterPro"/>
</dbReference>
<dbReference type="AlphaFoldDB" id="A0A2T5G0M0"/>
<comment type="caution">
    <text evidence="9">The sequence shown here is derived from an EMBL/GenBank/DDBJ whole genome shotgun (WGS) entry which is preliminary data.</text>
</comment>
<organism evidence="9 10">
    <name type="scientific">Sphingomonas oleivorans</name>
    <dbReference type="NCBI Taxonomy" id="1735121"/>
    <lineage>
        <taxon>Bacteria</taxon>
        <taxon>Pseudomonadati</taxon>
        <taxon>Pseudomonadota</taxon>
        <taxon>Alphaproteobacteria</taxon>
        <taxon>Sphingomonadales</taxon>
        <taxon>Sphingomonadaceae</taxon>
        <taxon>Sphingomonas</taxon>
    </lineage>
</organism>
<dbReference type="InterPro" id="IPR000515">
    <property type="entry name" value="MetI-like"/>
</dbReference>
<dbReference type="Gene3D" id="1.10.3720.10">
    <property type="entry name" value="MetI-like"/>
    <property type="match status" value="1"/>
</dbReference>
<feature type="transmembrane region" description="Helical" evidence="7">
    <location>
        <begin position="254"/>
        <end position="277"/>
    </location>
</feature>
<sequence length="290" mass="30096">MTDAQSIAPAEAPAAKRQRRPRRINLSGAIGLVTVSFWLVVAAIGPALAPHDVGAVVDLDVFSPASAAFPLGTDYLGRDILSRMLTAARYTVFIALVATLLAASVGVLFGLAAATVGGWIDMLLVRLFDTLIAIPSLMFSLVVIASLGSSIPVLIGTIALIYTPGAFRIARALALNVAAMDFVQVARTRGEGIGYIVRCEILPNVIGPLLADFGLRFVFVVLLLSGLSFLGLGVQPPYADLGSLVRENIAGLGYGAPAVLFPAIAIATLTIGVNLVIDNLPGGRPGAGRR</sequence>
<keyword evidence="10" id="KW-1185">Reference proteome</keyword>
<comment type="similarity">
    <text evidence="7">Belongs to the binding-protein-dependent transport system permease family.</text>
</comment>
<dbReference type="Pfam" id="PF00528">
    <property type="entry name" value="BPD_transp_1"/>
    <property type="match status" value="1"/>
</dbReference>
<dbReference type="GO" id="GO:0000428">
    <property type="term" value="C:DNA-directed RNA polymerase complex"/>
    <property type="evidence" value="ECO:0007669"/>
    <property type="project" value="UniProtKB-KW"/>
</dbReference>
<feature type="transmembrane region" description="Helical" evidence="7">
    <location>
        <begin position="132"/>
        <end position="162"/>
    </location>
</feature>
<gene>
    <name evidence="9" type="ORF">CLG96_00595</name>
</gene>
<evidence type="ECO:0000256" key="5">
    <source>
        <dbReference type="ARBA" id="ARBA00022989"/>
    </source>
</evidence>
<comment type="subcellular location">
    <subcellularLocation>
        <location evidence="1 7">Cell membrane</location>
        <topology evidence="1 7">Multi-pass membrane protein</topology>
    </subcellularLocation>
</comment>
<dbReference type="SUPFAM" id="SSF161098">
    <property type="entry name" value="MetI-like"/>
    <property type="match status" value="1"/>
</dbReference>